<comment type="caution">
    <text evidence="1">The sequence shown here is derived from an EMBL/GenBank/DDBJ whole genome shotgun (WGS) entry which is preliminary data.</text>
</comment>
<gene>
    <name evidence="1" type="ORF">CFD26_100913</name>
</gene>
<dbReference type="EMBL" id="NIDN02000328">
    <property type="protein sequence ID" value="RLL93357.1"/>
    <property type="molecule type" value="Genomic_DNA"/>
</dbReference>
<reference evidence="1 2" key="1">
    <citation type="submission" date="2018-08" db="EMBL/GenBank/DDBJ databases">
        <title>Draft genome sequences of two Aspergillus turcosus clinical strains isolated from bronchoalveolar lavage fluid: one azole-susceptible and the other azole-resistant.</title>
        <authorList>
            <person name="Parent-Michaud M."/>
            <person name="Dufresne P.J."/>
            <person name="Fournier E."/>
            <person name="Martineau C."/>
            <person name="Moreira S."/>
            <person name="Perkins V."/>
            <person name="De Repentigny L."/>
            <person name="Dufresne S.F."/>
        </authorList>
    </citation>
    <scope>NUCLEOTIDE SEQUENCE [LARGE SCALE GENOMIC DNA]</scope>
    <source>
        <strain evidence="1">HMR AF 1038</strain>
    </source>
</reference>
<dbReference type="Proteomes" id="UP000215289">
    <property type="component" value="Unassembled WGS sequence"/>
</dbReference>
<accession>A0A421CTZ0</accession>
<dbReference type="AlphaFoldDB" id="A0A421CTZ0"/>
<protein>
    <submittedName>
        <fullName evidence="1">Uncharacterized protein</fullName>
    </submittedName>
</protein>
<organism evidence="1 2">
    <name type="scientific">Aspergillus turcosus</name>
    <dbReference type="NCBI Taxonomy" id="1245748"/>
    <lineage>
        <taxon>Eukaryota</taxon>
        <taxon>Fungi</taxon>
        <taxon>Dikarya</taxon>
        <taxon>Ascomycota</taxon>
        <taxon>Pezizomycotina</taxon>
        <taxon>Eurotiomycetes</taxon>
        <taxon>Eurotiomycetidae</taxon>
        <taxon>Eurotiales</taxon>
        <taxon>Aspergillaceae</taxon>
        <taxon>Aspergillus</taxon>
        <taxon>Aspergillus subgen. Fumigati</taxon>
    </lineage>
</organism>
<name>A0A421CTZ0_9EURO</name>
<evidence type="ECO:0000313" key="2">
    <source>
        <dbReference type="Proteomes" id="UP000215289"/>
    </source>
</evidence>
<keyword evidence="2" id="KW-1185">Reference proteome</keyword>
<evidence type="ECO:0000313" key="1">
    <source>
        <dbReference type="EMBL" id="RLL93357.1"/>
    </source>
</evidence>
<sequence>MIFTVICITCKDHIIIRSASSLLGVVKIDDKSLGVNLVCFTNCYRCDPILEKTKVSVPIYEVEKTWMNLIKDLYNVVTLTMQLSYCLVQNPNTSPTRWMSTLMPMVWQVEWDFWLISHENLRKSLDEIMFTLTKVKDDV</sequence>
<proteinExistence type="predicted"/>